<reference evidence="4 5" key="1">
    <citation type="submission" date="2019-04" db="EMBL/GenBank/DDBJ databases">
        <title>Cohnella sp. nov., isolated from soil.</title>
        <authorList>
            <person name="Kim W."/>
        </authorList>
    </citation>
    <scope>NUCLEOTIDE SEQUENCE [LARGE SCALE GENOMIC DNA]</scope>
    <source>
        <strain evidence="4 5">CAU 1483</strain>
    </source>
</reference>
<dbReference type="AlphaFoldDB" id="A0A4U0FH40"/>
<comment type="similarity">
    <text evidence="3">Belongs to the HAD-like hydrolase superfamily.</text>
</comment>
<evidence type="ECO:0000256" key="2">
    <source>
        <dbReference type="ARBA" id="ARBA00022842"/>
    </source>
</evidence>
<keyword evidence="5" id="KW-1185">Reference proteome</keyword>
<keyword evidence="2 3" id="KW-0460">Magnesium</keyword>
<keyword evidence="3" id="KW-0028">Amino-acid biosynthesis</keyword>
<dbReference type="OrthoDB" id="9809962at2"/>
<dbReference type="InterPro" id="IPR036412">
    <property type="entry name" value="HAD-like_sf"/>
</dbReference>
<dbReference type="GO" id="GO:0006564">
    <property type="term" value="P:L-serine biosynthetic process"/>
    <property type="evidence" value="ECO:0007669"/>
    <property type="project" value="UniProtKB-UniRule"/>
</dbReference>
<dbReference type="SFLD" id="SFLDG01129">
    <property type="entry name" value="C1.5:_HAD__Beta-PGM__Phosphata"/>
    <property type="match status" value="1"/>
</dbReference>
<comment type="pathway">
    <text evidence="3">Amino-acid biosynthesis; L-serine biosynthesis; L-serine from 3-phospho-D-glycerate: step 3/3.</text>
</comment>
<keyword evidence="1 3" id="KW-0378">Hydrolase</keyword>
<dbReference type="Gene3D" id="3.40.50.1000">
    <property type="entry name" value="HAD superfamily/HAD-like"/>
    <property type="match status" value="1"/>
</dbReference>
<dbReference type="InterPro" id="IPR044266">
    <property type="entry name" value="PSP_YsaA"/>
</dbReference>
<proteinExistence type="inferred from homology"/>
<dbReference type="NCBIfam" id="TIGR01549">
    <property type="entry name" value="HAD-SF-IA-v1"/>
    <property type="match status" value="1"/>
</dbReference>
<protein>
    <recommendedName>
        <fullName evidence="3">Phosphoserine phosphatase</fullName>
        <shortName evidence="3">PSP</shortName>
        <ecNumber evidence="3">3.1.3.3</ecNumber>
    </recommendedName>
</protein>
<keyword evidence="3" id="KW-0718">Serine biosynthesis</keyword>
<comment type="function">
    <text evidence="3">Catalyzes the last step of the phosphorylated serine biosynthetic pathway, i.e. dephosphorylation of O-phospho-L-serine to form L-serine.</text>
</comment>
<dbReference type="GO" id="GO:0036424">
    <property type="term" value="F:L-phosphoserine phosphatase activity"/>
    <property type="evidence" value="ECO:0007669"/>
    <property type="project" value="UniProtKB-UniRule"/>
</dbReference>
<dbReference type="SFLD" id="SFLDS00003">
    <property type="entry name" value="Haloacid_Dehalogenase"/>
    <property type="match status" value="1"/>
</dbReference>
<comment type="catalytic activity">
    <reaction evidence="3">
        <text>O-phospho-D-serine + H2O = D-serine + phosphate</text>
        <dbReference type="Rhea" id="RHEA:24873"/>
        <dbReference type="ChEBI" id="CHEBI:15377"/>
        <dbReference type="ChEBI" id="CHEBI:35247"/>
        <dbReference type="ChEBI" id="CHEBI:43474"/>
        <dbReference type="ChEBI" id="CHEBI:58680"/>
        <dbReference type="EC" id="3.1.3.3"/>
    </reaction>
</comment>
<keyword evidence="3" id="KW-0170">Cobalt</keyword>
<evidence type="ECO:0000313" key="4">
    <source>
        <dbReference type="EMBL" id="TJY44230.1"/>
    </source>
</evidence>
<dbReference type="Pfam" id="PF00702">
    <property type="entry name" value="Hydrolase"/>
    <property type="match status" value="1"/>
</dbReference>
<dbReference type="EC" id="3.1.3.3" evidence="3"/>
<organism evidence="4 5">
    <name type="scientific">Cohnella pontilimi</name>
    <dbReference type="NCBI Taxonomy" id="2564100"/>
    <lineage>
        <taxon>Bacteria</taxon>
        <taxon>Bacillati</taxon>
        <taxon>Bacillota</taxon>
        <taxon>Bacilli</taxon>
        <taxon>Bacillales</taxon>
        <taxon>Paenibacillaceae</taxon>
        <taxon>Cohnella</taxon>
    </lineage>
</organism>
<accession>A0A4U0FH40</accession>
<dbReference type="Gene3D" id="1.20.120.710">
    <property type="entry name" value="Haloacid dehalogenase hydrolase-like domain"/>
    <property type="match status" value="1"/>
</dbReference>
<comment type="caution">
    <text evidence="4">The sequence shown here is derived from an EMBL/GenBank/DDBJ whole genome shotgun (WGS) entry which is preliminary data.</text>
</comment>
<dbReference type="EMBL" id="SUPK01000001">
    <property type="protein sequence ID" value="TJY44230.1"/>
    <property type="molecule type" value="Genomic_DNA"/>
</dbReference>
<sequence length="263" mass="29832">MTVKAVLFDLDDTLLWDERSIKEAFESTCRLGAEEAGLDPERLEEAVRREARALYETYETYPFTKNIGINPFEALWGHFRKGDHPMFRKLEQIAPEYRRNAWTRGLAALGADRPELGARLAEAFAAQRRKLPYVYDETFTVLDELRGRYKLLLLTNGCPDLQQEKLDGVPALTPYFDFILISGHFGEGKPSERLFAHAMEQLGISPEDGVMVGDKLTTDILGANRVGMTSVWINRNNVKRGDEIVPKHEIASLTELPALLKHI</sequence>
<evidence type="ECO:0000313" key="5">
    <source>
        <dbReference type="Proteomes" id="UP000309673"/>
    </source>
</evidence>
<dbReference type="InterPro" id="IPR006439">
    <property type="entry name" value="HAD-SF_hydro_IA"/>
</dbReference>
<dbReference type="PANTHER" id="PTHR46470:SF3">
    <property type="entry name" value="N-ACYLNEURAMINATE-9-PHOSPHATASE"/>
    <property type="match status" value="1"/>
</dbReference>
<dbReference type="HAMAP" id="MF_02240">
    <property type="entry name" value="PSP"/>
    <property type="match status" value="1"/>
</dbReference>
<comment type="catalytic activity">
    <reaction evidence="3">
        <text>O-phospho-L-serine + H2O = L-serine + phosphate</text>
        <dbReference type="Rhea" id="RHEA:21208"/>
        <dbReference type="ChEBI" id="CHEBI:15377"/>
        <dbReference type="ChEBI" id="CHEBI:33384"/>
        <dbReference type="ChEBI" id="CHEBI:43474"/>
        <dbReference type="ChEBI" id="CHEBI:57524"/>
        <dbReference type="EC" id="3.1.3.3"/>
    </reaction>
</comment>
<dbReference type="InterPro" id="IPR023214">
    <property type="entry name" value="HAD_sf"/>
</dbReference>
<dbReference type="RefSeq" id="WP_136775987.1">
    <property type="nucleotide sequence ID" value="NZ_SUPK01000001.1"/>
</dbReference>
<dbReference type="InterPro" id="IPR051400">
    <property type="entry name" value="HAD-like_hydrolase"/>
</dbReference>
<dbReference type="PANTHER" id="PTHR46470">
    <property type="entry name" value="N-ACYLNEURAMINATE-9-PHOSPHATASE"/>
    <property type="match status" value="1"/>
</dbReference>
<name>A0A4U0FH40_9BACL</name>
<comment type="cofactor">
    <cofactor evidence="3">
        <name>Mg(2+)</name>
        <dbReference type="ChEBI" id="CHEBI:18420"/>
    </cofactor>
    <cofactor evidence="3">
        <name>Co(2+)</name>
        <dbReference type="ChEBI" id="CHEBI:48828"/>
    </cofactor>
</comment>
<dbReference type="Proteomes" id="UP000309673">
    <property type="component" value="Unassembled WGS sequence"/>
</dbReference>
<evidence type="ECO:0000256" key="3">
    <source>
        <dbReference type="HAMAP-Rule" id="MF_02240"/>
    </source>
</evidence>
<evidence type="ECO:0000256" key="1">
    <source>
        <dbReference type="ARBA" id="ARBA00022801"/>
    </source>
</evidence>
<dbReference type="SFLD" id="SFLDG01135">
    <property type="entry name" value="C1.5.6:_HAD__Beta-PGM__Phospha"/>
    <property type="match status" value="1"/>
</dbReference>
<gene>
    <name evidence="4" type="ORF">E5161_02240</name>
</gene>
<dbReference type="SUPFAM" id="SSF56784">
    <property type="entry name" value="HAD-like"/>
    <property type="match status" value="1"/>
</dbReference>